<evidence type="ECO:0000259" key="1">
    <source>
        <dbReference type="Pfam" id="PF00535"/>
    </source>
</evidence>
<proteinExistence type="predicted"/>
<dbReference type="RefSeq" id="WP_038092584.1">
    <property type="nucleotide sequence ID" value="NZ_JHEG04000001.1"/>
</dbReference>
<dbReference type="GO" id="GO:0016758">
    <property type="term" value="F:hexosyltransferase activity"/>
    <property type="evidence" value="ECO:0007669"/>
    <property type="project" value="UniProtKB-ARBA"/>
</dbReference>
<evidence type="ECO:0000313" key="2">
    <source>
        <dbReference type="EMBL" id="KAF3886903.1"/>
    </source>
</evidence>
<dbReference type="AlphaFoldDB" id="A0A0C1N895"/>
<sequence length="372" mass="42409">MQTLQTEQLQPINLTPIPDNPLVSVLVPNYNYAKYIGEALDSVLSQTYQNFEVIVCDDGSADNSCEVVKTYVQKDSRIKLIDKENGGVATALNRAYRESKGEIICLLDADDIWMNNKLQRILEVFKSNPQSGLAIHNVIKIDAQGNFINSTPHYRKLAIGWMAQFALENGGFVYDIPPASALSMRREVTNLLFPLNETFRSNADSLIFRLAPFITVIGTVSEVLSKFRFHGANTTSLLTVTAERLEREEVVFERLHQEQKRFLTEVYGASIAKRLSDLKHSVLVCNARYLVARLRDKPGKERKQVHQQLVSHPQFHEYFGEALFQKWLVQWGQYCPDAFFVFLFDQVYGSGSLKRIARFLFKRKQTVNFVGG</sequence>
<evidence type="ECO:0000313" key="4">
    <source>
        <dbReference type="Proteomes" id="UP000029738"/>
    </source>
</evidence>
<gene>
    <name evidence="3" type="ORF">DA73_0220640</name>
    <name evidence="2" type="ORF">DA73_0400016465</name>
</gene>
<evidence type="ECO:0000313" key="3">
    <source>
        <dbReference type="EMBL" id="KIE10872.1"/>
    </source>
</evidence>
<protein>
    <submittedName>
        <fullName evidence="3">Glycosyl transferase family 2</fullName>
    </submittedName>
    <submittedName>
        <fullName evidence="2">Glycosyltransferase</fullName>
    </submittedName>
</protein>
<dbReference type="Pfam" id="PF00535">
    <property type="entry name" value="Glycos_transf_2"/>
    <property type="match status" value="1"/>
</dbReference>
<dbReference type="STRING" id="1479485.DA73_0220640"/>
<dbReference type="EMBL" id="JHEG04000001">
    <property type="protein sequence ID" value="KAF3886903.1"/>
    <property type="molecule type" value="Genomic_DNA"/>
</dbReference>
<keyword evidence="3" id="KW-0808">Transferase</keyword>
<dbReference type="PANTHER" id="PTHR22916">
    <property type="entry name" value="GLYCOSYLTRANSFERASE"/>
    <property type="match status" value="1"/>
</dbReference>
<reference evidence="3" key="1">
    <citation type="journal article" date="2015" name="Genome Announc.">
        <title>Draft Genome Sequence of Tolypothrix boutellei Strain VB521301.</title>
        <authorList>
            <person name="Chandrababunaidu M.M."/>
            <person name="Singh D."/>
            <person name="Sen D."/>
            <person name="Bhan S."/>
            <person name="Das S."/>
            <person name="Gupta A."/>
            <person name="Adhikary S.P."/>
            <person name="Tripathy S."/>
        </authorList>
    </citation>
    <scope>NUCLEOTIDE SEQUENCE</scope>
    <source>
        <strain evidence="3">VB521301</strain>
    </source>
</reference>
<dbReference type="InterPro" id="IPR001173">
    <property type="entry name" value="Glyco_trans_2-like"/>
</dbReference>
<accession>A0A0C1N895</accession>
<keyword evidence="4" id="KW-1185">Reference proteome</keyword>
<dbReference type="Gene3D" id="3.90.550.10">
    <property type="entry name" value="Spore Coat Polysaccharide Biosynthesis Protein SpsA, Chain A"/>
    <property type="match status" value="1"/>
</dbReference>
<dbReference type="SUPFAM" id="SSF53448">
    <property type="entry name" value="Nucleotide-diphospho-sugar transferases"/>
    <property type="match status" value="1"/>
</dbReference>
<dbReference type="EMBL" id="JHEG02000048">
    <property type="protein sequence ID" value="KIE10872.1"/>
    <property type="molecule type" value="Genomic_DNA"/>
</dbReference>
<organism evidence="3">
    <name type="scientific">Tolypothrix bouteillei VB521301</name>
    <dbReference type="NCBI Taxonomy" id="1479485"/>
    <lineage>
        <taxon>Bacteria</taxon>
        <taxon>Bacillati</taxon>
        <taxon>Cyanobacteriota</taxon>
        <taxon>Cyanophyceae</taxon>
        <taxon>Nostocales</taxon>
        <taxon>Tolypothrichaceae</taxon>
        <taxon>Tolypothrix</taxon>
    </lineage>
</organism>
<name>A0A0C1N895_9CYAN</name>
<dbReference type="InterPro" id="IPR029044">
    <property type="entry name" value="Nucleotide-diphossugar_trans"/>
</dbReference>
<dbReference type="OrthoDB" id="450387at2"/>
<reference evidence="2" key="2">
    <citation type="submission" date="2019-11" db="EMBL/GenBank/DDBJ databases">
        <title>Improved Assembly of Tolypothrix boutellei genome.</title>
        <authorList>
            <person name="Sarangi A.N."/>
            <person name="Mukherjee M."/>
            <person name="Ghosh S."/>
            <person name="Singh D."/>
            <person name="Das A."/>
            <person name="Kant S."/>
            <person name="Prusty A."/>
            <person name="Tripathy S."/>
        </authorList>
    </citation>
    <scope>NUCLEOTIDE SEQUENCE</scope>
    <source>
        <strain evidence="2">VB521301</strain>
    </source>
</reference>
<dbReference type="PANTHER" id="PTHR22916:SF3">
    <property type="entry name" value="UDP-GLCNAC:BETAGAL BETA-1,3-N-ACETYLGLUCOSAMINYLTRANSFERASE-LIKE PROTEIN 1"/>
    <property type="match status" value="1"/>
</dbReference>
<feature type="domain" description="Glycosyltransferase 2-like" evidence="1">
    <location>
        <begin position="24"/>
        <end position="169"/>
    </location>
</feature>
<comment type="caution">
    <text evidence="3">The sequence shown here is derived from an EMBL/GenBank/DDBJ whole genome shotgun (WGS) entry which is preliminary data.</text>
</comment>
<dbReference type="Proteomes" id="UP000029738">
    <property type="component" value="Unassembled WGS sequence"/>
</dbReference>